<protein>
    <submittedName>
        <fullName evidence="2">Uncharacterized protein</fullName>
    </submittedName>
</protein>
<evidence type="ECO:0000256" key="1">
    <source>
        <dbReference type="SAM" id="MobiDB-lite"/>
    </source>
</evidence>
<evidence type="ECO:0000313" key="3">
    <source>
        <dbReference type="Proteomes" id="UP000001610"/>
    </source>
</evidence>
<dbReference type="EMBL" id="JH126407">
    <property type="protein sequence ID" value="EGX87793.1"/>
    <property type="molecule type" value="Genomic_DNA"/>
</dbReference>
<dbReference type="OrthoDB" id="4870054at2759"/>
<proteinExistence type="predicted"/>
<feature type="compositionally biased region" description="Acidic residues" evidence="1">
    <location>
        <begin position="33"/>
        <end position="42"/>
    </location>
</feature>
<sequence>MVWPLAAETMPTTVSEVDATLWTQESTSTAATVDDDYDDDDGAWSHPASPAWEAGNLPESPYIPSAQPVFYPFSPPASGIGPLTPVRRLSNTGNSWVSELDTDFEVEEMVDDMLQVVSGMVL</sequence>
<keyword evidence="3" id="KW-1185">Reference proteome</keyword>
<dbReference type="RefSeq" id="XP_006674612.1">
    <property type="nucleotide sequence ID" value="XM_006674549.1"/>
</dbReference>
<dbReference type="AlphaFoldDB" id="G3JU86"/>
<dbReference type="GeneID" id="18171418"/>
<dbReference type="HOGENOM" id="CLU_1758478_0_0_1"/>
<organism evidence="2 3">
    <name type="scientific">Cordyceps militaris (strain CM01)</name>
    <name type="common">Caterpillar fungus</name>
    <dbReference type="NCBI Taxonomy" id="983644"/>
    <lineage>
        <taxon>Eukaryota</taxon>
        <taxon>Fungi</taxon>
        <taxon>Dikarya</taxon>
        <taxon>Ascomycota</taxon>
        <taxon>Pezizomycotina</taxon>
        <taxon>Sordariomycetes</taxon>
        <taxon>Hypocreomycetidae</taxon>
        <taxon>Hypocreales</taxon>
        <taxon>Cordycipitaceae</taxon>
        <taxon>Cordyceps</taxon>
    </lineage>
</organism>
<name>G3JU86_CORMM</name>
<feature type="region of interest" description="Disordered" evidence="1">
    <location>
        <begin position="29"/>
        <end position="58"/>
    </location>
</feature>
<reference evidence="2 3" key="1">
    <citation type="journal article" date="2011" name="Genome Biol.">
        <title>Genome sequence of the insect pathogenic fungus Cordyceps militaris, a valued traditional Chinese medicine.</title>
        <authorList>
            <person name="Zheng P."/>
            <person name="Xia Y."/>
            <person name="Xiao G."/>
            <person name="Xiong C."/>
            <person name="Hu X."/>
            <person name="Zhang S."/>
            <person name="Zheng H."/>
            <person name="Huang Y."/>
            <person name="Zhou Y."/>
            <person name="Wang S."/>
            <person name="Zhao G.P."/>
            <person name="Liu X."/>
            <person name="St Leger R.J."/>
            <person name="Wang C."/>
        </authorList>
    </citation>
    <scope>NUCLEOTIDE SEQUENCE [LARGE SCALE GENOMIC DNA]</scope>
    <source>
        <strain evidence="2 3">CM01</strain>
    </source>
</reference>
<dbReference type="OMA" id="PTWEANN"/>
<gene>
    <name evidence="2" type="ORF">CCM_09415</name>
</gene>
<dbReference type="Proteomes" id="UP000001610">
    <property type="component" value="Unassembled WGS sequence"/>
</dbReference>
<accession>G3JU86</accession>
<dbReference type="VEuPathDB" id="FungiDB:CCM_09415"/>
<evidence type="ECO:0000313" key="2">
    <source>
        <dbReference type="EMBL" id="EGX87793.1"/>
    </source>
</evidence>
<dbReference type="KEGG" id="cmt:CCM_09415"/>
<dbReference type="InParanoid" id="G3JU86"/>